<feature type="non-terminal residue" evidence="2">
    <location>
        <position position="1"/>
    </location>
</feature>
<sequence>LLSEFSAIRSGIERVVGRGVDLPTNEVMLARKLKHLGAAMTLRLQRLLQPHGLVEADFSALMQLFGSPSKSASPGELCGLTAQRPTNMTRIADALVRKRLATRAIDADDRRRVVLRITARGERLARTLLPQLSAEIQGAFAVLSARDKRQLDRLLQRLAASLDAHTEEFDP</sequence>
<feature type="domain" description="HTH marR-type" evidence="1">
    <location>
        <begin position="26"/>
        <end position="160"/>
    </location>
</feature>
<dbReference type="GO" id="GO:0006950">
    <property type="term" value="P:response to stress"/>
    <property type="evidence" value="ECO:0007669"/>
    <property type="project" value="TreeGrafter"/>
</dbReference>
<dbReference type="PRINTS" id="PR00598">
    <property type="entry name" value="HTHMARR"/>
</dbReference>
<protein>
    <submittedName>
        <fullName evidence="2">Transcriptional repressor MprA</fullName>
    </submittedName>
</protein>
<dbReference type="InterPro" id="IPR000835">
    <property type="entry name" value="HTH_MarR-typ"/>
</dbReference>
<proteinExistence type="predicted"/>
<dbReference type="InterPro" id="IPR036388">
    <property type="entry name" value="WH-like_DNA-bd_sf"/>
</dbReference>
<dbReference type="PROSITE" id="PS50995">
    <property type="entry name" value="HTH_MARR_2"/>
    <property type="match status" value="1"/>
</dbReference>
<dbReference type="Gene3D" id="1.10.10.10">
    <property type="entry name" value="Winged helix-like DNA-binding domain superfamily/Winged helix DNA-binding domain"/>
    <property type="match status" value="1"/>
</dbReference>
<evidence type="ECO:0000313" key="2">
    <source>
        <dbReference type="EMBL" id="EQD55699.1"/>
    </source>
</evidence>
<reference evidence="2" key="1">
    <citation type="submission" date="2013-08" db="EMBL/GenBank/DDBJ databases">
        <authorList>
            <person name="Mendez C."/>
            <person name="Richter M."/>
            <person name="Ferrer M."/>
            <person name="Sanchez J."/>
        </authorList>
    </citation>
    <scope>NUCLEOTIDE SEQUENCE</scope>
</reference>
<dbReference type="SUPFAM" id="SSF46785">
    <property type="entry name" value="Winged helix' DNA-binding domain"/>
    <property type="match status" value="1"/>
</dbReference>
<dbReference type="PANTHER" id="PTHR33164:SF43">
    <property type="entry name" value="HTH-TYPE TRANSCRIPTIONAL REPRESSOR YETL"/>
    <property type="match status" value="1"/>
</dbReference>
<evidence type="ECO:0000259" key="1">
    <source>
        <dbReference type="PROSITE" id="PS50995"/>
    </source>
</evidence>
<dbReference type="GO" id="GO:0003700">
    <property type="term" value="F:DNA-binding transcription factor activity"/>
    <property type="evidence" value="ECO:0007669"/>
    <property type="project" value="InterPro"/>
</dbReference>
<dbReference type="InterPro" id="IPR039422">
    <property type="entry name" value="MarR/SlyA-like"/>
</dbReference>
<dbReference type="AlphaFoldDB" id="T1BR46"/>
<dbReference type="EMBL" id="AUZZ01003883">
    <property type="protein sequence ID" value="EQD55699.1"/>
    <property type="molecule type" value="Genomic_DNA"/>
</dbReference>
<comment type="caution">
    <text evidence="2">The sequence shown here is derived from an EMBL/GenBank/DDBJ whole genome shotgun (WGS) entry which is preliminary data.</text>
</comment>
<accession>T1BR46</accession>
<dbReference type="PANTHER" id="PTHR33164">
    <property type="entry name" value="TRANSCRIPTIONAL REGULATOR, MARR FAMILY"/>
    <property type="match status" value="1"/>
</dbReference>
<gene>
    <name evidence="2" type="ORF">B2A_05576</name>
</gene>
<dbReference type="InterPro" id="IPR036390">
    <property type="entry name" value="WH_DNA-bd_sf"/>
</dbReference>
<dbReference type="SMART" id="SM00347">
    <property type="entry name" value="HTH_MARR"/>
    <property type="match status" value="1"/>
</dbReference>
<organism evidence="2">
    <name type="scientific">mine drainage metagenome</name>
    <dbReference type="NCBI Taxonomy" id="410659"/>
    <lineage>
        <taxon>unclassified sequences</taxon>
        <taxon>metagenomes</taxon>
        <taxon>ecological metagenomes</taxon>
    </lineage>
</organism>
<reference evidence="2" key="2">
    <citation type="journal article" date="2014" name="ISME J.">
        <title>Microbial stratification in low pH oxic and suboxic macroscopic growths along an acid mine drainage.</title>
        <authorList>
            <person name="Mendez-Garcia C."/>
            <person name="Mesa V."/>
            <person name="Sprenger R.R."/>
            <person name="Richter M."/>
            <person name="Diez M.S."/>
            <person name="Solano J."/>
            <person name="Bargiela R."/>
            <person name="Golyshina O.V."/>
            <person name="Manteca A."/>
            <person name="Ramos J.L."/>
            <person name="Gallego J.R."/>
            <person name="Llorente I."/>
            <person name="Martins Dos Santos V.A."/>
            <person name="Jensen O.N."/>
            <person name="Pelaez A.I."/>
            <person name="Sanchez J."/>
            <person name="Ferrer M."/>
        </authorList>
    </citation>
    <scope>NUCLEOTIDE SEQUENCE</scope>
</reference>
<name>T1BR46_9ZZZZ</name>